<gene>
    <name evidence="2" type="ORF">KDY119_03412</name>
</gene>
<name>A0A5P9QF38_9MICO</name>
<dbReference type="KEGG" id="lxl:KDY119_03412"/>
<evidence type="ECO:0000259" key="1">
    <source>
        <dbReference type="Pfam" id="PF00561"/>
    </source>
</evidence>
<sequence>MIYGVPERDEPPSGRVVPTVVGRLHVRVTGQGPPALLWHSLVTDSSVWQRVEPELARHRTLVLVDGPGHGASGLPPRRFGTSDCAIAALQILDTLGYGTVDWVGTGWGARVGLAAAVGSPDRIRSAVLFGALDMWRPWWKRAAIRAALSVHAVVGAVAPLAEFLMRSTLGDRRRRIDPEAAVTVSSALRKISRRGASRVGMSELQPVRPADEVGPLVTAPALVVVGEESPRPALAYAERLVEAAPHARLVIVEHVFELVPLEEPEAAVELVLEHWSRTAS</sequence>
<keyword evidence="2" id="KW-0378">Hydrolase</keyword>
<dbReference type="AlphaFoldDB" id="A0A5P9QF38"/>
<dbReference type="Proteomes" id="UP000326702">
    <property type="component" value="Chromosome"/>
</dbReference>
<dbReference type="InterPro" id="IPR000073">
    <property type="entry name" value="AB_hydrolase_1"/>
</dbReference>
<organism evidence="2 3">
    <name type="scientific">Luteimicrobium xylanilyticum</name>
    <dbReference type="NCBI Taxonomy" id="1133546"/>
    <lineage>
        <taxon>Bacteria</taxon>
        <taxon>Bacillati</taxon>
        <taxon>Actinomycetota</taxon>
        <taxon>Actinomycetes</taxon>
        <taxon>Micrococcales</taxon>
        <taxon>Luteimicrobium</taxon>
    </lineage>
</organism>
<keyword evidence="3" id="KW-1185">Reference proteome</keyword>
<dbReference type="SUPFAM" id="SSF53474">
    <property type="entry name" value="alpha/beta-Hydrolases"/>
    <property type="match status" value="1"/>
</dbReference>
<dbReference type="InterPro" id="IPR029058">
    <property type="entry name" value="AB_hydrolase_fold"/>
</dbReference>
<evidence type="ECO:0000313" key="3">
    <source>
        <dbReference type="Proteomes" id="UP000326702"/>
    </source>
</evidence>
<dbReference type="EC" id="3.8.1.3" evidence="2"/>
<reference evidence="2 3" key="1">
    <citation type="submission" date="2019-10" db="EMBL/GenBank/DDBJ databases">
        <title>Genome sequence of Luteimicrobium xylanilyticum HY-24.</title>
        <authorList>
            <person name="Kim D.Y."/>
            <person name="Park H.-Y."/>
        </authorList>
    </citation>
    <scope>NUCLEOTIDE SEQUENCE [LARGE SCALE GENOMIC DNA]</scope>
    <source>
        <strain evidence="2 3">HY-24</strain>
    </source>
</reference>
<dbReference type="GO" id="GO:0018785">
    <property type="term" value="F:haloacetate dehalogenase activity"/>
    <property type="evidence" value="ECO:0007669"/>
    <property type="project" value="UniProtKB-EC"/>
</dbReference>
<dbReference type="PANTHER" id="PTHR43798">
    <property type="entry name" value="MONOACYLGLYCEROL LIPASE"/>
    <property type="match status" value="1"/>
</dbReference>
<dbReference type="Pfam" id="PF00561">
    <property type="entry name" value="Abhydrolase_1"/>
    <property type="match status" value="1"/>
</dbReference>
<dbReference type="InterPro" id="IPR050266">
    <property type="entry name" value="AB_hydrolase_sf"/>
</dbReference>
<accession>A0A5P9QF38</accession>
<proteinExistence type="predicted"/>
<protein>
    <submittedName>
        <fullName evidence="2">Haloacetate dehalogenase</fullName>
        <ecNumber evidence="2">3.8.1.3</ecNumber>
    </submittedName>
</protein>
<feature type="domain" description="AB hydrolase-1" evidence="1">
    <location>
        <begin position="36"/>
        <end position="264"/>
    </location>
</feature>
<dbReference type="Gene3D" id="3.40.50.1820">
    <property type="entry name" value="alpha/beta hydrolase"/>
    <property type="match status" value="1"/>
</dbReference>
<evidence type="ECO:0000313" key="2">
    <source>
        <dbReference type="EMBL" id="QFU99876.1"/>
    </source>
</evidence>
<dbReference type="EMBL" id="CP045529">
    <property type="protein sequence ID" value="QFU99876.1"/>
    <property type="molecule type" value="Genomic_DNA"/>
</dbReference>